<name>A0A1G4KMA7_9SACH</name>
<evidence type="ECO:0000313" key="14">
    <source>
        <dbReference type="Proteomes" id="UP000189911"/>
    </source>
</evidence>
<feature type="compositionally biased region" description="Polar residues" evidence="11">
    <location>
        <begin position="431"/>
        <end position="440"/>
    </location>
</feature>
<evidence type="ECO:0000256" key="10">
    <source>
        <dbReference type="RuleBase" id="RU368028"/>
    </source>
</evidence>
<feature type="compositionally biased region" description="Polar residues" evidence="11">
    <location>
        <begin position="64"/>
        <end position="77"/>
    </location>
</feature>
<evidence type="ECO:0000256" key="6">
    <source>
        <dbReference type="ARBA" id="ARBA00022912"/>
    </source>
</evidence>
<comment type="catalytic activity">
    <reaction evidence="8 10">
        <text>O-phospho-L-tyrosyl-[protein] + H2O = L-tyrosyl-[protein] + phosphate</text>
        <dbReference type="Rhea" id="RHEA:10684"/>
        <dbReference type="Rhea" id="RHEA-COMP:10136"/>
        <dbReference type="Rhea" id="RHEA-COMP:20101"/>
        <dbReference type="ChEBI" id="CHEBI:15377"/>
        <dbReference type="ChEBI" id="CHEBI:43474"/>
        <dbReference type="ChEBI" id="CHEBI:46858"/>
        <dbReference type="ChEBI" id="CHEBI:61978"/>
        <dbReference type="EC" id="3.1.3.48"/>
    </reaction>
</comment>
<evidence type="ECO:0000256" key="1">
    <source>
        <dbReference type="ARBA" id="ARBA00011065"/>
    </source>
</evidence>
<dbReference type="PANTHER" id="PTHR10828:SF17">
    <property type="entry name" value="PROTEIN-TYROSINE-PHOSPHATASE"/>
    <property type="match status" value="1"/>
</dbReference>
<dbReference type="EC" id="3.1.3.48" evidence="2 10"/>
<keyword evidence="4 10" id="KW-0498">Mitosis</keyword>
<dbReference type="SUPFAM" id="SSF52821">
    <property type="entry name" value="Rhodanese/Cell cycle control phosphatase"/>
    <property type="match status" value="1"/>
</dbReference>
<dbReference type="OrthoDB" id="26523at2759"/>
<evidence type="ECO:0000259" key="12">
    <source>
        <dbReference type="PROSITE" id="PS50206"/>
    </source>
</evidence>
<keyword evidence="5 10" id="KW-0378">Hydrolase</keyword>
<dbReference type="GO" id="GO:0000086">
    <property type="term" value="P:G2/M transition of mitotic cell cycle"/>
    <property type="evidence" value="ECO:0007669"/>
    <property type="project" value="TreeGrafter"/>
</dbReference>
<feature type="region of interest" description="Disordered" evidence="11">
    <location>
        <begin position="508"/>
        <end position="534"/>
    </location>
</feature>
<evidence type="ECO:0000256" key="4">
    <source>
        <dbReference type="ARBA" id="ARBA00022776"/>
    </source>
</evidence>
<dbReference type="GO" id="GO:0005634">
    <property type="term" value="C:nucleus"/>
    <property type="evidence" value="ECO:0007669"/>
    <property type="project" value="TreeGrafter"/>
</dbReference>
<evidence type="ECO:0000256" key="5">
    <source>
        <dbReference type="ARBA" id="ARBA00022801"/>
    </source>
</evidence>
<dbReference type="FunFam" id="3.40.250.10:FF:000021">
    <property type="entry name" value="M-phase inducer phosphatase cdc-25.2"/>
    <property type="match status" value="1"/>
</dbReference>
<evidence type="ECO:0000256" key="9">
    <source>
        <dbReference type="ARBA" id="ARBA00067190"/>
    </source>
</evidence>
<comment type="function">
    <text evidence="10">Tyrosine protein phosphatase which functions as a dosage-dependent inducer of mitotic progression.</text>
</comment>
<dbReference type="EMBL" id="LT598447">
    <property type="protein sequence ID" value="SCV05697.1"/>
    <property type="molecule type" value="Genomic_DNA"/>
</dbReference>
<feature type="domain" description="Rhodanese" evidence="12">
    <location>
        <begin position="266"/>
        <end position="375"/>
    </location>
</feature>
<accession>A0A1G4KMA7</accession>
<dbReference type="Proteomes" id="UP000189911">
    <property type="component" value="Chromosome H"/>
</dbReference>
<feature type="compositionally biased region" description="Polar residues" evidence="11">
    <location>
        <begin position="137"/>
        <end position="149"/>
    </location>
</feature>
<dbReference type="SMART" id="SM00450">
    <property type="entry name" value="RHOD"/>
    <property type="match status" value="1"/>
</dbReference>
<feature type="region of interest" description="Disordered" evidence="11">
    <location>
        <begin position="114"/>
        <end position="149"/>
    </location>
</feature>
<evidence type="ECO:0000313" key="13">
    <source>
        <dbReference type="EMBL" id="SCV05697.1"/>
    </source>
</evidence>
<dbReference type="PANTHER" id="PTHR10828">
    <property type="entry name" value="M-PHASE INDUCER PHOSPHATASE DUAL SPECIFICITY PHOSPHATASE CDC25"/>
    <property type="match status" value="1"/>
</dbReference>
<evidence type="ECO:0000256" key="3">
    <source>
        <dbReference type="ARBA" id="ARBA00022618"/>
    </source>
</evidence>
<dbReference type="GO" id="GO:0005737">
    <property type="term" value="C:cytoplasm"/>
    <property type="evidence" value="ECO:0007669"/>
    <property type="project" value="TreeGrafter"/>
</dbReference>
<dbReference type="InterPro" id="IPR036873">
    <property type="entry name" value="Rhodanese-like_dom_sf"/>
</dbReference>
<gene>
    <name evidence="13" type="ORF">LANO_0H13190G</name>
</gene>
<dbReference type="InterPro" id="IPR001763">
    <property type="entry name" value="Rhodanese-like_dom"/>
</dbReference>
<dbReference type="GO" id="GO:0010971">
    <property type="term" value="P:positive regulation of G2/M transition of mitotic cell cycle"/>
    <property type="evidence" value="ECO:0007669"/>
    <property type="project" value="TreeGrafter"/>
</dbReference>
<reference evidence="14" key="1">
    <citation type="submission" date="2016-03" db="EMBL/GenBank/DDBJ databases">
        <authorList>
            <person name="Devillers Hugo."/>
        </authorList>
    </citation>
    <scope>NUCLEOTIDE SEQUENCE [LARGE SCALE GENOMIC DNA]</scope>
</reference>
<feature type="compositionally biased region" description="Polar residues" evidence="11">
    <location>
        <begin position="44"/>
        <end position="54"/>
    </location>
</feature>
<dbReference type="InterPro" id="IPR000751">
    <property type="entry name" value="MPI_Phosphatase"/>
</dbReference>
<dbReference type="CDD" id="cd01530">
    <property type="entry name" value="Cdc25"/>
    <property type="match status" value="1"/>
</dbReference>
<protein>
    <recommendedName>
        <fullName evidence="9 10">M-phase inducer phosphatase</fullName>
        <ecNumber evidence="2 10">3.1.3.48</ecNumber>
    </recommendedName>
</protein>
<keyword evidence="3 10" id="KW-0132">Cell division</keyword>
<dbReference type="PRINTS" id="PR00716">
    <property type="entry name" value="MPIPHPHTASE"/>
</dbReference>
<feature type="region of interest" description="Disordered" evidence="11">
    <location>
        <begin position="414"/>
        <end position="442"/>
    </location>
</feature>
<dbReference type="GO" id="GO:0110032">
    <property type="term" value="P:positive regulation of G2/MI transition of meiotic cell cycle"/>
    <property type="evidence" value="ECO:0007669"/>
    <property type="project" value="TreeGrafter"/>
</dbReference>
<keyword evidence="14" id="KW-1185">Reference proteome</keyword>
<keyword evidence="6 10" id="KW-0904">Protein phosphatase</keyword>
<evidence type="ECO:0000256" key="7">
    <source>
        <dbReference type="ARBA" id="ARBA00023306"/>
    </source>
</evidence>
<dbReference type="Gene3D" id="3.40.250.10">
    <property type="entry name" value="Rhodanese-like domain"/>
    <property type="match status" value="1"/>
</dbReference>
<proteinExistence type="inferred from homology"/>
<evidence type="ECO:0000256" key="2">
    <source>
        <dbReference type="ARBA" id="ARBA00013064"/>
    </source>
</evidence>
<evidence type="ECO:0000256" key="8">
    <source>
        <dbReference type="ARBA" id="ARBA00051722"/>
    </source>
</evidence>
<dbReference type="GO" id="GO:0051301">
    <property type="term" value="P:cell division"/>
    <property type="evidence" value="ECO:0007669"/>
    <property type="project" value="UniProtKB-UniRule"/>
</dbReference>
<sequence length="567" mass="63568">MSDPKSLTSKAKRSGLANTFQEGGSFLKNINLLKGISRKHSKNTRPASLTISSESECKPLTPPCSATTGQSSSNSDFGTQLVHISSTESSLSCDEDGGDGDCISPVVRQSSLHLTQSPFETKFHSEERKPRMRTPQRCLSRTNSASRSVATLKKNEPLVARSKALRNQPNGVKKETVSVQASRGKLRRIHSMFASEKEVSQGYDVAEASHMIECKTTDDNIESATFKSTLEKSGVSYYFDNSTDDNLPRISVETLVEIMDGRFRKYYQDVYIVDCRFEYEYQGGHIGQAVNINTQNSLESKFIHERHLICQSKLPPLMVFHCEFSSYRGPIMASHLRNCDRMLNYDNYPKLHYPDILIVEGGYKSFFDKYSDRCFPPRYIGMNSQEHIDLCETKMEKFRKDSKRITTRGNSFQTFSKSSTNIRPDLVPARANSSSRSQTFFPDYKEKPDLSYSSHFTTNSSLSFKYEAPPKLSFSNYGTGGESGSPSSVSSSNASSGLLLLDELRDDTGSTDLDNVSFEEDGEETQLRRGSNDSALAFKSTKRSLFGSILKEDGNRNTQKFLHYPKS</sequence>
<comment type="similarity">
    <text evidence="1 10">Belongs to the MPI phosphatase family.</text>
</comment>
<feature type="region of interest" description="Disordered" evidence="11">
    <location>
        <begin position="37"/>
        <end position="77"/>
    </location>
</feature>
<dbReference type="PROSITE" id="PS50206">
    <property type="entry name" value="RHODANESE_3"/>
    <property type="match status" value="1"/>
</dbReference>
<keyword evidence="7 10" id="KW-0131">Cell cycle</keyword>
<organism evidence="13 14">
    <name type="scientific">Lachancea nothofagi CBS 11611</name>
    <dbReference type="NCBI Taxonomy" id="1266666"/>
    <lineage>
        <taxon>Eukaryota</taxon>
        <taxon>Fungi</taxon>
        <taxon>Dikarya</taxon>
        <taxon>Ascomycota</taxon>
        <taxon>Saccharomycotina</taxon>
        <taxon>Saccharomycetes</taxon>
        <taxon>Saccharomycetales</taxon>
        <taxon>Saccharomycetaceae</taxon>
        <taxon>Lachancea</taxon>
    </lineage>
</organism>
<evidence type="ECO:0000256" key="11">
    <source>
        <dbReference type="SAM" id="MobiDB-lite"/>
    </source>
</evidence>
<dbReference type="GO" id="GO:0004725">
    <property type="term" value="F:protein tyrosine phosphatase activity"/>
    <property type="evidence" value="ECO:0007669"/>
    <property type="project" value="UniProtKB-UniRule"/>
</dbReference>
<dbReference type="Pfam" id="PF00581">
    <property type="entry name" value="Rhodanese"/>
    <property type="match status" value="1"/>
</dbReference>
<dbReference type="AlphaFoldDB" id="A0A1G4KMA7"/>